<feature type="domain" description="DUF397" evidence="1">
    <location>
        <begin position="8"/>
        <end position="60"/>
    </location>
</feature>
<dbReference type="RefSeq" id="WP_074311317.1">
    <property type="nucleotide sequence ID" value="NZ_FSQT01000001.1"/>
</dbReference>
<organism evidence="2 3">
    <name type="scientific">Micromonospora cremea</name>
    <dbReference type="NCBI Taxonomy" id="709881"/>
    <lineage>
        <taxon>Bacteria</taxon>
        <taxon>Bacillati</taxon>
        <taxon>Actinomycetota</taxon>
        <taxon>Actinomycetes</taxon>
        <taxon>Micromonosporales</taxon>
        <taxon>Micromonosporaceae</taxon>
        <taxon>Micromonospora</taxon>
    </lineage>
</organism>
<evidence type="ECO:0000313" key="2">
    <source>
        <dbReference type="EMBL" id="SIM83665.1"/>
    </source>
</evidence>
<dbReference type="EMBL" id="FSQT01000001">
    <property type="protein sequence ID" value="SIM83665.1"/>
    <property type="molecule type" value="Genomic_DNA"/>
</dbReference>
<dbReference type="Pfam" id="PF04149">
    <property type="entry name" value="DUF397"/>
    <property type="match status" value="1"/>
</dbReference>
<protein>
    <recommendedName>
        <fullName evidence="1">DUF397 domain-containing protein</fullName>
    </recommendedName>
</protein>
<evidence type="ECO:0000259" key="1">
    <source>
        <dbReference type="Pfam" id="PF04149"/>
    </source>
</evidence>
<reference evidence="3" key="1">
    <citation type="submission" date="2016-12" db="EMBL/GenBank/DDBJ databases">
        <authorList>
            <person name="Varghese N."/>
            <person name="Submissions S."/>
        </authorList>
    </citation>
    <scope>NUCLEOTIDE SEQUENCE [LARGE SCALE GENOMIC DNA]</scope>
    <source>
        <strain evidence="3">DSM 45599</strain>
    </source>
</reference>
<dbReference type="Proteomes" id="UP000185124">
    <property type="component" value="Unassembled WGS sequence"/>
</dbReference>
<accession>A0A1N5WG34</accession>
<dbReference type="STRING" id="709881.SAMN04489832_2396"/>
<dbReference type="InterPro" id="IPR007278">
    <property type="entry name" value="DUF397"/>
</dbReference>
<keyword evidence="3" id="KW-1185">Reference proteome</keyword>
<sequence length="65" mass="6843">MADDLLGAQWRKCTRSGDNNGNCVEVADNLPGLVAVRDSKDPAGPALTFSPAAWASFVRVTKSGH</sequence>
<name>A0A1N5WG34_9ACTN</name>
<evidence type="ECO:0000313" key="3">
    <source>
        <dbReference type="Proteomes" id="UP000185124"/>
    </source>
</evidence>
<gene>
    <name evidence="2" type="ORF">SAMN04489832_2396</name>
</gene>
<dbReference type="OrthoDB" id="4301277at2"/>
<dbReference type="AlphaFoldDB" id="A0A1N5WG34"/>
<proteinExistence type="predicted"/>